<dbReference type="OrthoDB" id="1741262at2759"/>
<proteinExistence type="predicted"/>
<name>A0A8J5YWV1_9ROSI</name>
<dbReference type="EMBL" id="JAHUZN010000005">
    <property type="protein sequence ID" value="KAG8494834.1"/>
    <property type="molecule type" value="Genomic_DNA"/>
</dbReference>
<reference evidence="1 2" key="1">
    <citation type="journal article" date="2021" name="bioRxiv">
        <title>The Gossypium anomalum genome as a resource for cotton improvement and evolutionary analysis of hybrid incompatibility.</title>
        <authorList>
            <person name="Grover C.E."/>
            <person name="Yuan D."/>
            <person name="Arick M.A."/>
            <person name="Miller E.R."/>
            <person name="Hu G."/>
            <person name="Peterson D.G."/>
            <person name="Wendel J.F."/>
            <person name="Udall J.A."/>
        </authorList>
    </citation>
    <scope>NUCLEOTIDE SEQUENCE [LARGE SCALE GENOMIC DNA]</scope>
    <source>
        <strain evidence="1">JFW-Udall</strain>
        <tissue evidence="1">Leaf</tissue>
    </source>
</reference>
<comment type="caution">
    <text evidence="1">The sequence shown here is derived from an EMBL/GenBank/DDBJ whole genome shotgun (WGS) entry which is preliminary data.</text>
</comment>
<dbReference type="AlphaFoldDB" id="A0A8J5YWV1"/>
<sequence length="156" mass="17374">MKNVGPTICASEKGSISRVSQVGQSAEQITWVNPGSSLQCGFEINKMASSEVFINVRDHGKTVDVKKQRIKCNYSDKEMSGFPVSSTTWEVYVGMSSLAKRFPKMARSCSETWYKGESISTTMLLIFIDNLFHKSGTDVPITMLPRKPGIKVLNLW</sequence>
<evidence type="ECO:0000313" key="2">
    <source>
        <dbReference type="Proteomes" id="UP000701853"/>
    </source>
</evidence>
<protein>
    <submittedName>
        <fullName evidence="1">Uncharacterized protein</fullName>
    </submittedName>
</protein>
<keyword evidence="2" id="KW-1185">Reference proteome</keyword>
<accession>A0A8J5YWV1</accession>
<organism evidence="1 2">
    <name type="scientific">Gossypium anomalum</name>
    <dbReference type="NCBI Taxonomy" id="47600"/>
    <lineage>
        <taxon>Eukaryota</taxon>
        <taxon>Viridiplantae</taxon>
        <taxon>Streptophyta</taxon>
        <taxon>Embryophyta</taxon>
        <taxon>Tracheophyta</taxon>
        <taxon>Spermatophyta</taxon>
        <taxon>Magnoliopsida</taxon>
        <taxon>eudicotyledons</taxon>
        <taxon>Gunneridae</taxon>
        <taxon>Pentapetalae</taxon>
        <taxon>rosids</taxon>
        <taxon>malvids</taxon>
        <taxon>Malvales</taxon>
        <taxon>Malvaceae</taxon>
        <taxon>Malvoideae</taxon>
        <taxon>Gossypium</taxon>
    </lineage>
</organism>
<gene>
    <name evidence="1" type="ORF">CXB51_012512</name>
</gene>
<dbReference type="Proteomes" id="UP000701853">
    <property type="component" value="Chromosome 5"/>
</dbReference>
<evidence type="ECO:0000313" key="1">
    <source>
        <dbReference type="EMBL" id="KAG8494834.1"/>
    </source>
</evidence>